<feature type="transmembrane region" description="Helical" evidence="5">
    <location>
        <begin position="53"/>
        <end position="79"/>
    </location>
</feature>
<keyword evidence="7" id="KW-1185">Reference proteome</keyword>
<dbReference type="GO" id="GO:0016020">
    <property type="term" value="C:membrane"/>
    <property type="evidence" value="ECO:0007669"/>
    <property type="project" value="UniProtKB-SubCell"/>
</dbReference>
<name>A0A1B0GEM4_GLOMM</name>
<keyword evidence="4 5" id="KW-0472">Membrane</keyword>
<comment type="subcellular location">
    <subcellularLocation>
        <location evidence="1">Membrane</location>
        <topology evidence="1">Multi-pass membrane protein</topology>
    </subcellularLocation>
</comment>
<keyword evidence="3 5" id="KW-1133">Transmembrane helix</keyword>
<dbReference type="Proteomes" id="UP000092444">
    <property type="component" value="Unassembled WGS sequence"/>
</dbReference>
<feature type="transmembrane region" description="Helical" evidence="5">
    <location>
        <begin position="176"/>
        <end position="202"/>
    </location>
</feature>
<dbReference type="VEuPathDB" id="VectorBase:GMOY011747"/>
<evidence type="ECO:0000256" key="1">
    <source>
        <dbReference type="ARBA" id="ARBA00004141"/>
    </source>
</evidence>
<reference evidence="6" key="1">
    <citation type="submission" date="2020-05" db="UniProtKB">
        <authorList>
            <consortium name="EnsemblMetazoa"/>
        </authorList>
    </citation>
    <scope>IDENTIFICATION</scope>
    <source>
        <strain evidence="6">Yale</strain>
    </source>
</reference>
<accession>A0A1B0GEM4</accession>
<keyword evidence="2 5" id="KW-0812">Transmembrane</keyword>
<evidence type="ECO:0000256" key="2">
    <source>
        <dbReference type="ARBA" id="ARBA00022692"/>
    </source>
</evidence>
<dbReference type="Pfam" id="PF00146">
    <property type="entry name" value="NADHdh"/>
    <property type="match status" value="1"/>
</dbReference>
<dbReference type="EMBL" id="CCAG010012393">
    <property type="status" value="NOT_ANNOTATED_CDS"/>
    <property type="molecule type" value="Genomic_DNA"/>
</dbReference>
<feature type="transmembrane region" description="Helical" evidence="5">
    <location>
        <begin position="229"/>
        <end position="251"/>
    </location>
</feature>
<protein>
    <submittedName>
        <fullName evidence="6">Uncharacterized protein</fullName>
    </submittedName>
</protein>
<evidence type="ECO:0000256" key="3">
    <source>
        <dbReference type="ARBA" id="ARBA00022989"/>
    </source>
</evidence>
<evidence type="ECO:0000256" key="4">
    <source>
        <dbReference type="ARBA" id="ARBA00023136"/>
    </source>
</evidence>
<dbReference type="EnsemblMetazoa" id="GMOY011747-RA">
    <property type="protein sequence ID" value="GMOY011747-PA"/>
    <property type="gene ID" value="GMOY011747"/>
</dbReference>
<evidence type="ECO:0000313" key="6">
    <source>
        <dbReference type="EnsemblMetazoa" id="GMOY011747-PA"/>
    </source>
</evidence>
<dbReference type="STRING" id="37546.A0A1B0GEM4"/>
<feature type="transmembrane region" description="Helical" evidence="5">
    <location>
        <begin position="128"/>
        <end position="155"/>
    </location>
</feature>
<dbReference type="AlphaFoldDB" id="A0A1B0GEM4"/>
<evidence type="ECO:0000256" key="5">
    <source>
        <dbReference type="SAM" id="Phobius"/>
    </source>
</evidence>
<proteinExistence type="predicted"/>
<dbReference type="InterPro" id="IPR001694">
    <property type="entry name" value="NADH_UbQ_OxRdtase_su1/FPO"/>
</dbReference>
<sequence>MIIRVSYFRDNSTFKILHDLSSNQHKPVWFLSSAISAEKCSKFRIYICDLSQIVLYLFEIILFIIRRLLLIIFVLSSFLTFLERKVLGYIQIRIQIKLEFVEFPIRDANKFFTKEQTSPLISNYICYYFSPIFCLFLSLLVWLCIPIFGVYVLLLKLFHMKFILIGHYNILLFYEYQLFISFFFIILPGSLLKLIELLLILLKWNQNKYLDLVLNIEEEVLLQFFLAEYARILFMRILLCVLFLGGHIFFLNF</sequence>
<evidence type="ECO:0000313" key="7">
    <source>
        <dbReference type="Proteomes" id="UP000092444"/>
    </source>
</evidence>
<organism evidence="6 7">
    <name type="scientific">Glossina morsitans morsitans</name>
    <name type="common">Savannah tsetse fly</name>
    <dbReference type="NCBI Taxonomy" id="37546"/>
    <lineage>
        <taxon>Eukaryota</taxon>
        <taxon>Metazoa</taxon>
        <taxon>Ecdysozoa</taxon>
        <taxon>Arthropoda</taxon>
        <taxon>Hexapoda</taxon>
        <taxon>Insecta</taxon>
        <taxon>Pterygota</taxon>
        <taxon>Neoptera</taxon>
        <taxon>Endopterygota</taxon>
        <taxon>Diptera</taxon>
        <taxon>Brachycera</taxon>
        <taxon>Muscomorpha</taxon>
        <taxon>Hippoboscoidea</taxon>
        <taxon>Glossinidae</taxon>
        <taxon>Glossina</taxon>
    </lineage>
</organism>